<dbReference type="Pfam" id="PF01022">
    <property type="entry name" value="HTH_5"/>
    <property type="match status" value="1"/>
</dbReference>
<dbReference type="HOGENOM" id="CLU_097806_3_1_9"/>
<evidence type="ECO:0000256" key="3">
    <source>
        <dbReference type="ARBA" id="ARBA00023163"/>
    </source>
</evidence>
<accession>F4LSL9</accession>
<dbReference type="GO" id="GO:0003677">
    <property type="term" value="F:DNA binding"/>
    <property type="evidence" value="ECO:0007669"/>
    <property type="project" value="UniProtKB-KW"/>
</dbReference>
<dbReference type="EMBL" id="HF563609">
    <property type="protein sequence ID" value="CDI41001.1"/>
    <property type="molecule type" value="Genomic_DNA"/>
</dbReference>
<dbReference type="KEGG" id="tae:TepiRe1_2460"/>
<dbReference type="SMART" id="SM00418">
    <property type="entry name" value="HTH_ARSR"/>
    <property type="match status" value="1"/>
</dbReference>
<keyword evidence="2" id="KW-0238">DNA-binding</keyword>
<gene>
    <name evidence="5" type="ordered locus">TEPIRE1_2460</name>
</gene>
<evidence type="ECO:0000313" key="6">
    <source>
        <dbReference type="Proteomes" id="UP000010802"/>
    </source>
</evidence>
<dbReference type="GO" id="GO:0003700">
    <property type="term" value="F:DNA-binding transcription factor activity"/>
    <property type="evidence" value="ECO:0007669"/>
    <property type="project" value="InterPro"/>
</dbReference>
<dbReference type="Gene3D" id="1.10.10.10">
    <property type="entry name" value="Winged helix-like DNA-binding domain superfamily/Winged helix DNA-binding domain"/>
    <property type="match status" value="1"/>
</dbReference>
<evidence type="ECO:0000259" key="4">
    <source>
        <dbReference type="PROSITE" id="PS50987"/>
    </source>
</evidence>
<evidence type="ECO:0000256" key="1">
    <source>
        <dbReference type="ARBA" id="ARBA00023015"/>
    </source>
</evidence>
<dbReference type="InterPro" id="IPR001845">
    <property type="entry name" value="HTH_ArsR_DNA-bd_dom"/>
</dbReference>
<dbReference type="InterPro" id="IPR036390">
    <property type="entry name" value="WH_DNA-bd_sf"/>
</dbReference>
<dbReference type="InterPro" id="IPR036388">
    <property type="entry name" value="WH-like_DNA-bd_sf"/>
</dbReference>
<reference evidence="6" key="1">
    <citation type="journal article" date="2013" name="Genome Announc.">
        <title>First genome sequence of a syntrophic acetate-oxidizing bacterium, Tepidanaerobacter acetatoxydans strain Re1.</title>
        <authorList>
            <person name="Manzoor S."/>
            <person name="Bongcam-Rudloff E."/>
            <person name="Schnurer A."/>
            <person name="Muller B."/>
        </authorList>
    </citation>
    <scope>NUCLEOTIDE SEQUENCE [LARGE SCALE GENOMIC DNA]</scope>
    <source>
        <strain evidence="6">Re1</strain>
    </source>
</reference>
<name>F4LSL9_TEPAE</name>
<sequence length="139" mass="16290">MSIIEYSHMGGDKLDFIEIFKALGDENRIRILNLLMREELCVCEIETMLGMTQSNASRHLNKLKNAGIITSDKKSQWVYYGINNEFIKENNLLYEFLKNKINENVQCLKDVERLKKYKSSGFTCEQLGEDKKQVLKFLR</sequence>
<dbReference type="InterPro" id="IPR051081">
    <property type="entry name" value="HTH_MetalResp_TranReg"/>
</dbReference>
<dbReference type="KEGG" id="tep:TepRe1_2292"/>
<keyword evidence="1" id="KW-0805">Transcription regulation</keyword>
<dbReference type="PRINTS" id="PR00778">
    <property type="entry name" value="HTHARSR"/>
</dbReference>
<dbReference type="Proteomes" id="UP000010802">
    <property type="component" value="Chromosome"/>
</dbReference>
<keyword evidence="3" id="KW-0804">Transcription</keyword>
<dbReference type="NCBIfam" id="NF033788">
    <property type="entry name" value="HTH_metalloreg"/>
    <property type="match status" value="1"/>
</dbReference>
<dbReference type="PROSITE" id="PS50987">
    <property type="entry name" value="HTH_ARSR_2"/>
    <property type="match status" value="1"/>
</dbReference>
<dbReference type="AlphaFoldDB" id="F4LSL9"/>
<protein>
    <submittedName>
        <fullName evidence="5">Transcriptional regulator, ArsR family</fullName>
    </submittedName>
</protein>
<dbReference type="PANTHER" id="PTHR33154:SF18">
    <property type="entry name" value="ARSENICAL RESISTANCE OPERON REPRESSOR"/>
    <property type="match status" value="1"/>
</dbReference>
<dbReference type="eggNOG" id="COG0640">
    <property type="taxonomic scope" value="Bacteria"/>
</dbReference>
<evidence type="ECO:0000256" key="2">
    <source>
        <dbReference type="ARBA" id="ARBA00023125"/>
    </source>
</evidence>
<dbReference type="PANTHER" id="PTHR33154">
    <property type="entry name" value="TRANSCRIPTIONAL REGULATOR, ARSR FAMILY"/>
    <property type="match status" value="1"/>
</dbReference>
<feature type="domain" description="HTH arsR-type" evidence="4">
    <location>
        <begin position="8"/>
        <end position="104"/>
    </location>
</feature>
<dbReference type="STRING" id="1209989.TepRe1_2292"/>
<dbReference type="InterPro" id="IPR011991">
    <property type="entry name" value="ArsR-like_HTH"/>
</dbReference>
<evidence type="ECO:0000313" key="5">
    <source>
        <dbReference type="EMBL" id="CDI41001.1"/>
    </source>
</evidence>
<organism evidence="5 6">
    <name type="scientific">Tepidanaerobacter acetatoxydans (strain DSM 21804 / JCM 16047 / Re1)</name>
    <dbReference type="NCBI Taxonomy" id="1209989"/>
    <lineage>
        <taxon>Bacteria</taxon>
        <taxon>Bacillati</taxon>
        <taxon>Bacillota</taxon>
        <taxon>Clostridia</taxon>
        <taxon>Thermosediminibacterales</taxon>
        <taxon>Tepidanaerobacteraceae</taxon>
        <taxon>Tepidanaerobacter</taxon>
    </lineage>
</organism>
<proteinExistence type="predicted"/>
<dbReference type="CDD" id="cd00090">
    <property type="entry name" value="HTH_ARSR"/>
    <property type="match status" value="1"/>
</dbReference>
<keyword evidence="6" id="KW-1185">Reference proteome</keyword>
<dbReference type="SUPFAM" id="SSF46785">
    <property type="entry name" value="Winged helix' DNA-binding domain"/>
    <property type="match status" value="1"/>
</dbReference>